<dbReference type="InterPro" id="IPR013155">
    <property type="entry name" value="M/V/L/I-tRNA-synth_anticd-bd"/>
</dbReference>
<organism evidence="16 17">
    <name type="scientific">Clathrus columnatus</name>
    <dbReference type="NCBI Taxonomy" id="1419009"/>
    <lineage>
        <taxon>Eukaryota</taxon>
        <taxon>Fungi</taxon>
        <taxon>Dikarya</taxon>
        <taxon>Basidiomycota</taxon>
        <taxon>Agaricomycotina</taxon>
        <taxon>Agaricomycetes</taxon>
        <taxon>Phallomycetidae</taxon>
        <taxon>Phallales</taxon>
        <taxon>Clathraceae</taxon>
        <taxon>Clathrus</taxon>
    </lineage>
</organism>
<dbReference type="FunFam" id="3.40.50.620:FF:000050">
    <property type="entry name" value="Isoleucyl-tRNA synthetase,cytoplasmic"/>
    <property type="match status" value="1"/>
</dbReference>
<dbReference type="InterPro" id="IPR014729">
    <property type="entry name" value="Rossmann-like_a/b/a_fold"/>
</dbReference>
<dbReference type="FunFam" id="3.40.50.620:FF:000023">
    <property type="entry name" value="Isoleucyl-tRNA synthetase,cytoplasmic"/>
    <property type="match status" value="1"/>
</dbReference>
<evidence type="ECO:0000256" key="10">
    <source>
        <dbReference type="ARBA" id="ARBA00032665"/>
    </source>
</evidence>
<dbReference type="PANTHER" id="PTHR42780">
    <property type="entry name" value="SOLEUCYL-TRNA SYNTHETASE"/>
    <property type="match status" value="1"/>
</dbReference>
<evidence type="ECO:0000256" key="11">
    <source>
        <dbReference type="ARBA" id="ARBA00048359"/>
    </source>
</evidence>
<evidence type="ECO:0000256" key="13">
    <source>
        <dbReference type="RuleBase" id="RU363035"/>
    </source>
</evidence>
<sequence length="1091" mass="125889">MSFPPHDIYATFNFPKEEEKVIAYWREIDAFKTSLKLAEGRPKYSFYDGPPFATGLPHYGHLLAGTIKLIPVGFMSDFDDQDIVTRHASASGYYVERRFGWDTHGLPVEHEIDKKLGITGKADVMKMGITKYNEQCRSIVMRYAAEWRTTVERMGRWIDFDNDYKTLNASFMESVWWAFSELYKKDMVYRGLRVMPYSTALTTPLSNFEAGQNFKDVSDPAVTVAFTLVDDPRTSLLAWTTTPWTLPSNLALCVHPKFNYIKIHDEQRDENFILHENLLGTLYKDPKKAKFKRVGQFQGTDMKGWRYVPLFEYFTEQYEDRAFRVVVDEYVSSEDGTGIVHQAPAFGDDDHRIAVSNGIIRSDEMPPCPIDDGGRFTKEVHDFAGEHVKVADKAIQKNLKERGKLIVQSTIQHQYPFCWRSGTPLIYRAIPAWFIRVQPVVNDLVANNAETRWVPQNVGDGRFGNWIANARDWNVSRNRYWGTPIPLWASDDFEEIICIGSIKELEDLSGVKNIDDLHRDKIDHITIPSKRGKGQLRRIEEVFDCWFESGSMPYAQQHYPFENKQKFEETFPADFVSEGIDQTRGWFYTLLVLSTHLFGTSPWKNLIVTGLVLAADGKKMSKSLKNYPDPNLIINQYGADATRMFLVNSPIVRGENLRFREEGVREVVSRVLLPWLNSFRFFLGQVNLLRKEEGHIFIYDAYTPRSENIMDQWILARCQSLIKLVREEMRAYRLYTIIPRLLDLVDELTNWYIRFNRKRLKGEDGKEDTIRALNTLFEALFTLCRTMSSYTPFLTESLYQGLRAFIPVGPNSQEDTRSVHFLGFPEVKDEYFDEEIERMVKRMQTVIELTRNLRDKHTLPFKTPLRELLIFHPDESYLEDIRPLQRYIQSELNIRDVVFSSDEARAGVKYKATADWPVLGRKLRKDINRVKNGLPLLTSDDVKRYLESGKITVDGIELVEGDLAVSRYVERASGDEGIFSANTNNDVVVVLDIQVHPELVGEGLARELINRVQKLRKKANLQSTDDVDIFYTFESAADAEDLKKVMVEYEGMIRKALKASLKNGPPPLQGSLITEDQEVAEIKFTLSLVKL</sequence>
<dbReference type="HAMAP" id="MF_02003">
    <property type="entry name" value="Ile_tRNA_synth_type2"/>
    <property type="match status" value="1"/>
</dbReference>
<dbReference type="GO" id="GO:0005524">
    <property type="term" value="F:ATP binding"/>
    <property type="evidence" value="ECO:0007669"/>
    <property type="project" value="UniProtKB-KW"/>
</dbReference>
<evidence type="ECO:0000256" key="3">
    <source>
        <dbReference type="ARBA" id="ARBA00013165"/>
    </source>
</evidence>
<dbReference type="GO" id="GO:0005737">
    <property type="term" value="C:cytoplasm"/>
    <property type="evidence" value="ECO:0007669"/>
    <property type="project" value="UniProtKB-SubCell"/>
</dbReference>
<protein>
    <recommendedName>
        <fullName evidence="12">Isoleucine--tRNA ligase, cytoplasmic</fullName>
        <ecNumber evidence="3">6.1.1.5</ecNumber>
    </recommendedName>
    <alternativeName>
        <fullName evidence="10">Isoleucyl-tRNA synthetase</fullName>
    </alternativeName>
</protein>
<evidence type="ECO:0000256" key="12">
    <source>
        <dbReference type="ARBA" id="ARBA00069879"/>
    </source>
</evidence>
<dbReference type="PRINTS" id="PR00984">
    <property type="entry name" value="TRNASYNTHILE"/>
</dbReference>
<dbReference type="FunFam" id="3.90.740.10:FF:000044">
    <property type="entry name" value="Isoleucine--tRNA ligase"/>
    <property type="match status" value="1"/>
</dbReference>
<dbReference type="SUPFAM" id="SSF47323">
    <property type="entry name" value="Anticodon-binding domain of a subclass of class I aminoacyl-tRNA synthetases"/>
    <property type="match status" value="1"/>
</dbReference>
<dbReference type="FunFam" id="1.10.730.10:FF:000004">
    <property type="entry name" value="Isoleucyl-tRNA synthetase, cytoplasmic"/>
    <property type="match status" value="1"/>
</dbReference>
<evidence type="ECO:0000256" key="5">
    <source>
        <dbReference type="ARBA" id="ARBA00022598"/>
    </source>
</evidence>
<keyword evidence="9 13" id="KW-0030">Aminoacyl-tRNA synthetase</keyword>
<dbReference type="InterPro" id="IPR001412">
    <property type="entry name" value="aa-tRNA-synth_I_CS"/>
</dbReference>
<keyword evidence="4" id="KW-0963">Cytoplasm</keyword>
<dbReference type="CDD" id="cd07961">
    <property type="entry name" value="Anticodon_Ia_Ile_ABEc"/>
    <property type="match status" value="1"/>
</dbReference>
<evidence type="ECO:0000256" key="8">
    <source>
        <dbReference type="ARBA" id="ARBA00022917"/>
    </source>
</evidence>
<comment type="caution">
    <text evidence="16">The sequence shown here is derived from an EMBL/GenBank/DDBJ whole genome shotgun (WGS) entry which is preliminary data.</text>
</comment>
<dbReference type="SUPFAM" id="SSF52374">
    <property type="entry name" value="Nucleotidylyl transferase"/>
    <property type="match status" value="1"/>
</dbReference>
<dbReference type="Proteomes" id="UP001050691">
    <property type="component" value="Unassembled WGS sequence"/>
</dbReference>
<dbReference type="PANTHER" id="PTHR42780:SF1">
    <property type="entry name" value="ISOLEUCINE--TRNA LIGASE, CYTOPLASMIC"/>
    <property type="match status" value="1"/>
</dbReference>
<feature type="domain" description="Methionyl/Valyl/Leucyl/Isoleucyl-tRNA synthetase anticodon-binding" evidence="15">
    <location>
        <begin position="711"/>
        <end position="867"/>
    </location>
</feature>
<dbReference type="InterPro" id="IPR009008">
    <property type="entry name" value="Val/Leu/Ile-tRNA-synth_edit"/>
</dbReference>
<keyword evidence="6 13" id="KW-0547">Nucleotide-binding</keyword>
<evidence type="ECO:0000256" key="6">
    <source>
        <dbReference type="ARBA" id="ARBA00022741"/>
    </source>
</evidence>
<evidence type="ECO:0000259" key="15">
    <source>
        <dbReference type="Pfam" id="PF08264"/>
    </source>
</evidence>
<dbReference type="GO" id="GO:0000049">
    <property type="term" value="F:tRNA binding"/>
    <property type="evidence" value="ECO:0007669"/>
    <property type="project" value="InterPro"/>
</dbReference>
<feature type="domain" description="Aminoacyl-tRNA synthetase class Ia" evidence="14">
    <location>
        <begin position="21"/>
        <end position="657"/>
    </location>
</feature>
<dbReference type="CDD" id="cd00818">
    <property type="entry name" value="IleRS_core"/>
    <property type="match status" value="1"/>
</dbReference>
<dbReference type="InterPro" id="IPR009080">
    <property type="entry name" value="tRNAsynth_Ia_anticodon-bd"/>
</dbReference>
<dbReference type="InterPro" id="IPR002300">
    <property type="entry name" value="aa-tRNA-synth_Ia"/>
</dbReference>
<evidence type="ECO:0000256" key="7">
    <source>
        <dbReference type="ARBA" id="ARBA00022840"/>
    </source>
</evidence>
<dbReference type="Gene3D" id="1.10.730.10">
    <property type="entry name" value="Isoleucyl-tRNA Synthetase, Domain 1"/>
    <property type="match status" value="1"/>
</dbReference>
<dbReference type="EC" id="6.1.1.5" evidence="3"/>
<dbReference type="InterPro" id="IPR033709">
    <property type="entry name" value="Anticodon_Ile_ABEc"/>
</dbReference>
<dbReference type="SUPFAM" id="SSF50677">
    <property type="entry name" value="ValRS/IleRS/LeuRS editing domain"/>
    <property type="match status" value="1"/>
</dbReference>
<comment type="catalytic activity">
    <reaction evidence="11">
        <text>tRNA(Ile) + L-isoleucine + ATP = L-isoleucyl-tRNA(Ile) + AMP + diphosphate</text>
        <dbReference type="Rhea" id="RHEA:11060"/>
        <dbReference type="Rhea" id="RHEA-COMP:9666"/>
        <dbReference type="Rhea" id="RHEA-COMP:9695"/>
        <dbReference type="ChEBI" id="CHEBI:30616"/>
        <dbReference type="ChEBI" id="CHEBI:33019"/>
        <dbReference type="ChEBI" id="CHEBI:58045"/>
        <dbReference type="ChEBI" id="CHEBI:78442"/>
        <dbReference type="ChEBI" id="CHEBI:78528"/>
        <dbReference type="ChEBI" id="CHEBI:456215"/>
        <dbReference type="EC" id="6.1.1.5"/>
    </reaction>
</comment>
<dbReference type="Pfam" id="PF08264">
    <property type="entry name" value="Anticodon_1"/>
    <property type="match status" value="1"/>
</dbReference>
<comment type="subcellular location">
    <subcellularLocation>
        <location evidence="1">Cytoplasm</location>
    </subcellularLocation>
</comment>
<evidence type="ECO:0000313" key="16">
    <source>
        <dbReference type="EMBL" id="GJJ13056.1"/>
    </source>
</evidence>
<dbReference type="GO" id="GO:0004822">
    <property type="term" value="F:isoleucine-tRNA ligase activity"/>
    <property type="evidence" value="ECO:0007669"/>
    <property type="project" value="UniProtKB-EC"/>
</dbReference>
<dbReference type="Pfam" id="PF19302">
    <property type="entry name" value="DUF5915"/>
    <property type="match status" value="1"/>
</dbReference>
<gene>
    <name evidence="16" type="ORF">Clacol_007305</name>
</gene>
<dbReference type="EMBL" id="BPWL01000008">
    <property type="protein sequence ID" value="GJJ13056.1"/>
    <property type="molecule type" value="Genomic_DNA"/>
</dbReference>
<proteinExistence type="inferred from homology"/>
<dbReference type="InterPro" id="IPR023586">
    <property type="entry name" value="Ile-tRNA-ligase_type2"/>
</dbReference>
<dbReference type="InterPro" id="IPR002301">
    <property type="entry name" value="Ile-tRNA-ligase"/>
</dbReference>
<dbReference type="PROSITE" id="PS00178">
    <property type="entry name" value="AA_TRNA_LIGASE_I"/>
    <property type="match status" value="1"/>
</dbReference>
<keyword evidence="8 13" id="KW-0648">Protein biosynthesis</keyword>
<dbReference type="GO" id="GO:0002161">
    <property type="term" value="F:aminoacyl-tRNA deacylase activity"/>
    <property type="evidence" value="ECO:0007669"/>
    <property type="project" value="InterPro"/>
</dbReference>
<dbReference type="GO" id="GO:0006428">
    <property type="term" value="P:isoleucyl-tRNA aminoacylation"/>
    <property type="evidence" value="ECO:0007669"/>
    <property type="project" value="InterPro"/>
</dbReference>
<evidence type="ECO:0000313" key="17">
    <source>
        <dbReference type="Proteomes" id="UP001050691"/>
    </source>
</evidence>
<keyword evidence="7 13" id="KW-0067">ATP-binding</keyword>
<evidence type="ECO:0000256" key="2">
    <source>
        <dbReference type="ARBA" id="ARBA00005594"/>
    </source>
</evidence>
<accession>A0AAV5AKT4</accession>
<evidence type="ECO:0000259" key="14">
    <source>
        <dbReference type="Pfam" id="PF00133"/>
    </source>
</evidence>
<reference evidence="16" key="1">
    <citation type="submission" date="2021-10" db="EMBL/GenBank/DDBJ databases">
        <title>De novo Genome Assembly of Clathrus columnatus (Basidiomycota, Fungi) Using Illumina and Nanopore Sequence Data.</title>
        <authorList>
            <person name="Ogiso-Tanaka E."/>
            <person name="Itagaki H."/>
            <person name="Hosoya T."/>
            <person name="Hosaka K."/>
        </authorList>
    </citation>
    <scope>NUCLEOTIDE SEQUENCE</scope>
    <source>
        <strain evidence="16">MO-923</strain>
    </source>
</reference>
<dbReference type="AlphaFoldDB" id="A0AAV5AKT4"/>
<keyword evidence="5 13" id="KW-0436">Ligase</keyword>
<comment type="similarity">
    <text evidence="2 13">Belongs to the class-I aminoacyl-tRNA synthetase family.</text>
</comment>
<evidence type="ECO:0000256" key="1">
    <source>
        <dbReference type="ARBA" id="ARBA00004496"/>
    </source>
</evidence>
<dbReference type="Pfam" id="PF00133">
    <property type="entry name" value="tRNA-synt_1"/>
    <property type="match status" value="1"/>
</dbReference>
<keyword evidence="17" id="KW-1185">Reference proteome</keyword>
<dbReference type="NCBIfam" id="TIGR00392">
    <property type="entry name" value="ileS"/>
    <property type="match status" value="1"/>
</dbReference>
<evidence type="ECO:0000256" key="4">
    <source>
        <dbReference type="ARBA" id="ARBA00022490"/>
    </source>
</evidence>
<dbReference type="Gene3D" id="3.40.50.620">
    <property type="entry name" value="HUPs"/>
    <property type="match status" value="2"/>
</dbReference>
<evidence type="ECO:0000256" key="9">
    <source>
        <dbReference type="ARBA" id="ARBA00023146"/>
    </source>
</evidence>
<name>A0AAV5AKT4_9AGAM</name>